<keyword evidence="2" id="KW-0808">Transferase</keyword>
<evidence type="ECO:0000313" key="10">
    <source>
        <dbReference type="EMBL" id="RMI47818.1"/>
    </source>
</evidence>
<dbReference type="Gene3D" id="2.40.440.10">
    <property type="entry name" value="L,D-transpeptidase catalytic domain-like"/>
    <property type="match status" value="1"/>
</dbReference>
<dbReference type="UniPathway" id="UPA00219"/>
<dbReference type="EMBL" id="RFFG01000001">
    <property type="protein sequence ID" value="RMI47818.1"/>
    <property type="molecule type" value="Genomic_DNA"/>
</dbReference>
<feature type="region of interest" description="Disordered" evidence="7">
    <location>
        <begin position="1"/>
        <end position="66"/>
    </location>
</feature>
<dbReference type="InterPro" id="IPR038063">
    <property type="entry name" value="Transpep_catalytic_dom"/>
</dbReference>
<evidence type="ECO:0000256" key="5">
    <source>
        <dbReference type="ARBA" id="ARBA00023316"/>
    </source>
</evidence>
<comment type="pathway">
    <text evidence="1 6">Cell wall biogenesis; peptidoglycan biosynthesis.</text>
</comment>
<feature type="compositionally biased region" description="Low complexity" evidence="7">
    <location>
        <begin position="1"/>
        <end position="19"/>
    </location>
</feature>
<proteinExistence type="predicted"/>
<evidence type="ECO:0000256" key="7">
    <source>
        <dbReference type="SAM" id="MobiDB-lite"/>
    </source>
</evidence>
<name>A0A3M2MK96_9ACTN</name>
<protein>
    <submittedName>
        <fullName evidence="10">Murein L,D-transpeptidase</fullName>
    </submittedName>
</protein>
<dbReference type="GO" id="GO:0008360">
    <property type="term" value="P:regulation of cell shape"/>
    <property type="evidence" value="ECO:0007669"/>
    <property type="project" value="UniProtKB-UniRule"/>
</dbReference>
<keyword evidence="8" id="KW-0732">Signal</keyword>
<evidence type="ECO:0000256" key="2">
    <source>
        <dbReference type="ARBA" id="ARBA00022679"/>
    </source>
</evidence>
<dbReference type="PANTHER" id="PTHR30582">
    <property type="entry name" value="L,D-TRANSPEPTIDASE"/>
    <property type="match status" value="1"/>
</dbReference>
<feature type="active site" description="Nucleophile" evidence="6">
    <location>
        <position position="243"/>
    </location>
</feature>
<feature type="active site" description="Proton donor/acceptor" evidence="6">
    <location>
        <position position="223"/>
    </location>
</feature>
<dbReference type="GO" id="GO:0018104">
    <property type="term" value="P:peptidoglycan-protein cross-linking"/>
    <property type="evidence" value="ECO:0007669"/>
    <property type="project" value="TreeGrafter"/>
</dbReference>
<dbReference type="GO" id="GO:0071555">
    <property type="term" value="P:cell wall organization"/>
    <property type="evidence" value="ECO:0007669"/>
    <property type="project" value="UniProtKB-UniRule"/>
</dbReference>
<dbReference type="GO" id="GO:0016740">
    <property type="term" value="F:transferase activity"/>
    <property type="evidence" value="ECO:0007669"/>
    <property type="project" value="UniProtKB-KW"/>
</dbReference>
<sequence>MAALTAAAMLLPTTAQASTPEPPAPETTAQPPGFVVQPPTPRTTPETPAAKPERPKTPRHRRSRVDAGTTMVATLRVDAPRYSRPGKRARGRVPSYWLGRSSALPVIASRPGWVRVRLPRRPNGSTAWLRRQDVTLTRTPYRIVVDLYSRHLLLYKRGRLVMYAPAGVGAPNDPTPTGRFFVAFRQAPPRPPGGYGPFILVTSAHSRRITNWQRSGDAVIGVHGPLGRDRDIGIRGARISHGCIRLHIRSLLRLRNVPAGTPVDVIR</sequence>
<dbReference type="GO" id="GO:0005576">
    <property type="term" value="C:extracellular region"/>
    <property type="evidence" value="ECO:0007669"/>
    <property type="project" value="TreeGrafter"/>
</dbReference>
<dbReference type="Pfam" id="PF03734">
    <property type="entry name" value="YkuD"/>
    <property type="match status" value="1"/>
</dbReference>
<evidence type="ECO:0000256" key="4">
    <source>
        <dbReference type="ARBA" id="ARBA00022984"/>
    </source>
</evidence>
<dbReference type="AlphaFoldDB" id="A0A3M2MK96"/>
<dbReference type="InterPro" id="IPR050979">
    <property type="entry name" value="LD-transpeptidase"/>
</dbReference>
<organism evidence="10 11">
    <name type="scientific">Actinomadura harenae</name>
    <dbReference type="NCBI Taxonomy" id="2483351"/>
    <lineage>
        <taxon>Bacteria</taxon>
        <taxon>Bacillati</taxon>
        <taxon>Actinomycetota</taxon>
        <taxon>Actinomycetes</taxon>
        <taxon>Streptosporangiales</taxon>
        <taxon>Thermomonosporaceae</taxon>
        <taxon>Actinomadura</taxon>
    </lineage>
</organism>
<keyword evidence="4 6" id="KW-0573">Peptidoglycan synthesis</keyword>
<dbReference type="Proteomes" id="UP000282674">
    <property type="component" value="Unassembled WGS sequence"/>
</dbReference>
<evidence type="ECO:0000256" key="8">
    <source>
        <dbReference type="SAM" id="SignalP"/>
    </source>
</evidence>
<dbReference type="PROSITE" id="PS52029">
    <property type="entry name" value="LD_TPASE"/>
    <property type="match status" value="1"/>
</dbReference>
<keyword evidence="11" id="KW-1185">Reference proteome</keyword>
<feature type="chain" id="PRO_5018005237" evidence="8">
    <location>
        <begin position="18"/>
        <end position="267"/>
    </location>
</feature>
<reference evidence="10 11" key="1">
    <citation type="submission" date="2018-10" db="EMBL/GenBank/DDBJ databases">
        <title>Isolation from soil.</title>
        <authorList>
            <person name="Hu J."/>
        </authorList>
    </citation>
    <scope>NUCLEOTIDE SEQUENCE [LARGE SCALE GENOMIC DNA]</scope>
    <source>
        <strain evidence="10 11">NEAU-Ht49</strain>
    </source>
</reference>
<dbReference type="InterPro" id="IPR005490">
    <property type="entry name" value="LD_TPept_cat_dom"/>
</dbReference>
<feature type="signal peptide" evidence="8">
    <location>
        <begin position="1"/>
        <end position="17"/>
    </location>
</feature>
<gene>
    <name evidence="10" type="ORF">EBO15_00525</name>
</gene>
<evidence type="ECO:0000259" key="9">
    <source>
        <dbReference type="PROSITE" id="PS52029"/>
    </source>
</evidence>
<dbReference type="GO" id="GO:0071972">
    <property type="term" value="F:peptidoglycan L,D-transpeptidase activity"/>
    <property type="evidence" value="ECO:0007669"/>
    <property type="project" value="TreeGrafter"/>
</dbReference>
<accession>A0A3M2MK96</accession>
<dbReference type="SUPFAM" id="SSF141523">
    <property type="entry name" value="L,D-transpeptidase catalytic domain-like"/>
    <property type="match status" value="1"/>
</dbReference>
<keyword evidence="3 6" id="KW-0133">Cell shape</keyword>
<feature type="domain" description="L,D-TPase catalytic" evidence="9">
    <location>
        <begin position="141"/>
        <end position="266"/>
    </location>
</feature>
<evidence type="ECO:0000313" key="11">
    <source>
        <dbReference type="Proteomes" id="UP000282674"/>
    </source>
</evidence>
<evidence type="ECO:0000256" key="1">
    <source>
        <dbReference type="ARBA" id="ARBA00004752"/>
    </source>
</evidence>
<keyword evidence="5 6" id="KW-0961">Cell wall biogenesis/degradation</keyword>
<dbReference type="CDD" id="cd16913">
    <property type="entry name" value="YkuD_like"/>
    <property type="match status" value="1"/>
</dbReference>
<comment type="caution">
    <text evidence="10">The sequence shown here is derived from an EMBL/GenBank/DDBJ whole genome shotgun (WGS) entry which is preliminary data.</text>
</comment>
<evidence type="ECO:0000256" key="6">
    <source>
        <dbReference type="PROSITE-ProRule" id="PRU01373"/>
    </source>
</evidence>
<evidence type="ECO:0000256" key="3">
    <source>
        <dbReference type="ARBA" id="ARBA00022960"/>
    </source>
</evidence>